<dbReference type="Pfam" id="PF18911">
    <property type="entry name" value="PKD_4"/>
    <property type="match status" value="2"/>
</dbReference>
<dbReference type="Proteomes" id="UP001144341">
    <property type="component" value="Unassembled WGS sequence"/>
</dbReference>
<dbReference type="InterPro" id="IPR013783">
    <property type="entry name" value="Ig-like_fold"/>
</dbReference>
<name>A0ABT4KTK5_9SPHI</name>
<organism evidence="2 3">
    <name type="scientific">Pedobacter rhodius</name>
    <dbReference type="NCBI Taxonomy" id="3004098"/>
    <lineage>
        <taxon>Bacteria</taxon>
        <taxon>Pseudomonadati</taxon>
        <taxon>Bacteroidota</taxon>
        <taxon>Sphingobacteriia</taxon>
        <taxon>Sphingobacteriales</taxon>
        <taxon>Sphingobacteriaceae</taxon>
        <taxon>Pedobacter</taxon>
    </lineage>
</organism>
<dbReference type="NCBIfam" id="TIGR04131">
    <property type="entry name" value="Bac_Flav_CTERM"/>
    <property type="match status" value="1"/>
</dbReference>
<comment type="caution">
    <text evidence="2">The sequence shown here is derived from an EMBL/GenBank/DDBJ whole genome shotgun (WGS) entry which is preliminary data.</text>
</comment>
<feature type="domain" description="PKD" evidence="1">
    <location>
        <begin position="36"/>
        <end position="99"/>
    </location>
</feature>
<evidence type="ECO:0000313" key="3">
    <source>
        <dbReference type="Proteomes" id="UP001144341"/>
    </source>
</evidence>
<gene>
    <name evidence="2" type="ORF">O0931_03100</name>
</gene>
<dbReference type="InterPro" id="IPR000601">
    <property type="entry name" value="PKD_dom"/>
</dbReference>
<dbReference type="InterPro" id="IPR022409">
    <property type="entry name" value="PKD/Chitinase_dom"/>
</dbReference>
<proteinExistence type="predicted"/>
<dbReference type="SUPFAM" id="SSF49299">
    <property type="entry name" value="PKD domain"/>
    <property type="match status" value="2"/>
</dbReference>
<reference evidence="2" key="1">
    <citation type="submission" date="2022-12" db="EMBL/GenBank/DDBJ databases">
        <title>Genome sequence of SJ11.</title>
        <authorList>
            <person name="Woo H."/>
        </authorList>
    </citation>
    <scope>NUCLEOTIDE SEQUENCE</scope>
    <source>
        <strain evidence="2">SJ11</strain>
    </source>
</reference>
<protein>
    <submittedName>
        <fullName evidence="2">Gliding motility-associated C-terminal domain-containing protein</fullName>
    </submittedName>
</protein>
<evidence type="ECO:0000313" key="2">
    <source>
        <dbReference type="EMBL" id="MCZ4222276.1"/>
    </source>
</evidence>
<sequence>MKIFPLPVSKFSASLNTCINTDYLVTDQSSISSLKSPNTITKWSWDFGDGTKVDKSDKIPFTHQYTTVGTYTVSLITTSAEGCVSTAFTQNVTVTDLPVADFTIPDVCLSDPFALFVNKSVDASGGSGIFNYEWDFGDADSTPANPNKSTTKDGKHQYIKAGIYNITLKITNVNGCFSTKTLPFTVNGGVQKAEFTVQNESNLCSNQVVIINNTSVAAFGKITKIEIYKDYEGTPSSFETITYPTSNDIQLTYTPFGGSITKNYTIRLVAYSGETCFKETAKVITLKPSPILEFSDIPAACQNDGSVVINQAHQKEGEETPGSGIYSGDGVDAEGNFNPKSVNVGQHVITYTFTATNGCSEVITKTIDVYKSPTADAGPTIYILSGGQTTIPAVADGSGLKYKWTPSLGLDHDDVLNPVASPEKDTDYTLIATTDEGCTVTTSVTIKVLQALVPPNSFTPNGDGVNDVWNIKYLDSYPNATIEIFNRNGNRVFFSNGYKTPFDGNYQNLPLPVGVYYYLINPRNGRKTVTGPLTIIR</sequence>
<dbReference type="SMART" id="SM00089">
    <property type="entry name" value="PKD"/>
    <property type="match status" value="2"/>
</dbReference>
<feature type="domain" description="PKD" evidence="1">
    <location>
        <begin position="122"/>
        <end position="186"/>
    </location>
</feature>
<keyword evidence="3" id="KW-1185">Reference proteome</keyword>
<dbReference type="Pfam" id="PF13585">
    <property type="entry name" value="CHU_C"/>
    <property type="match status" value="1"/>
</dbReference>
<dbReference type="CDD" id="cd00146">
    <property type="entry name" value="PKD"/>
    <property type="match status" value="2"/>
</dbReference>
<dbReference type="InterPro" id="IPR026341">
    <property type="entry name" value="T9SS_type_B"/>
</dbReference>
<accession>A0ABT4KTK5</accession>
<dbReference type="InterPro" id="IPR035986">
    <property type="entry name" value="PKD_dom_sf"/>
</dbReference>
<dbReference type="PROSITE" id="PS50093">
    <property type="entry name" value="PKD"/>
    <property type="match status" value="2"/>
</dbReference>
<evidence type="ECO:0000259" key="1">
    <source>
        <dbReference type="PROSITE" id="PS50093"/>
    </source>
</evidence>
<dbReference type="EMBL" id="JAPWGL010000001">
    <property type="protein sequence ID" value="MCZ4222276.1"/>
    <property type="molecule type" value="Genomic_DNA"/>
</dbReference>
<dbReference type="Gene3D" id="2.60.40.10">
    <property type="entry name" value="Immunoglobulins"/>
    <property type="match status" value="2"/>
</dbReference>